<dbReference type="InterPro" id="IPR030677">
    <property type="entry name" value="Nnr"/>
</dbReference>
<dbReference type="InterPro" id="IPR004443">
    <property type="entry name" value="YjeF_N_dom"/>
</dbReference>
<keyword evidence="8 17" id="KW-0521">NADP</keyword>
<gene>
    <name evidence="17" type="primary">nnrD</name>
    <name evidence="18" type="synonym">nnrE</name>
    <name evidence="22" type="ORF">SCH01S_15_00070</name>
</gene>
<comment type="caution">
    <text evidence="18">Lacks conserved residue(s) required for the propagation of feature annotation.</text>
</comment>
<dbReference type="InterPro" id="IPR036652">
    <property type="entry name" value="YjeF_N_dom_sf"/>
</dbReference>
<organism evidence="22 23">
    <name type="scientific">Sphingomonas changbaiensis NBRC 104936</name>
    <dbReference type="NCBI Taxonomy" id="1219043"/>
    <lineage>
        <taxon>Bacteria</taxon>
        <taxon>Pseudomonadati</taxon>
        <taxon>Pseudomonadota</taxon>
        <taxon>Alphaproteobacteria</taxon>
        <taxon>Sphingomonadales</taxon>
        <taxon>Sphingomonadaceae</taxon>
        <taxon>Sphingomonas</taxon>
    </lineage>
</organism>
<comment type="catalytic activity">
    <reaction evidence="2 18 19">
        <text>(6R)-NADPHX = (6S)-NADPHX</text>
        <dbReference type="Rhea" id="RHEA:32227"/>
        <dbReference type="ChEBI" id="CHEBI:64076"/>
        <dbReference type="ChEBI" id="CHEBI:64077"/>
        <dbReference type="EC" id="5.1.99.6"/>
    </reaction>
</comment>
<dbReference type="PANTHER" id="PTHR12592">
    <property type="entry name" value="ATP-DEPENDENT (S)-NAD(P)H-HYDRATE DEHYDRATASE FAMILY MEMBER"/>
    <property type="match status" value="1"/>
</dbReference>
<dbReference type="HAMAP" id="MF_01965">
    <property type="entry name" value="NADHX_dehydratase"/>
    <property type="match status" value="1"/>
</dbReference>
<name>A0A0E9MKT6_9SPHN</name>
<evidence type="ECO:0000256" key="15">
    <source>
        <dbReference type="ARBA" id="ARBA00048238"/>
    </source>
</evidence>
<keyword evidence="6 17" id="KW-0547">Nucleotide-binding</keyword>
<evidence type="ECO:0000256" key="19">
    <source>
        <dbReference type="PIRNR" id="PIRNR017184"/>
    </source>
</evidence>
<dbReference type="GO" id="GO:0046496">
    <property type="term" value="P:nicotinamide nucleotide metabolic process"/>
    <property type="evidence" value="ECO:0007669"/>
    <property type="project" value="UniProtKB-UniRule"/>
</dbReference>
<dbReference type="Gene3D" id="3.40.50.10260">
    <property type="entry name" value="YjeF N-terminal domain"/>
    <property type="match status" value="1"/>
</dbReference>
<evidence type="ECO:0000256" key="4">
    <source>
        <dbReference type="ARBA" id="ARBA00009524"/>
    </source>
</evidence>
<keyword evidence="10 17" id="KW-0520">NAD</keyword>
<comment type="function">
    <text evidence="17">Catalyzes the dehydration of the S-form of NAD(P)HX at the expense of ADP, which is converted to AMP. Together with NAD(P)HX epimerase, which catalyzes the epimerization of the S- and R-forms, the enzyme allows the repair of both epimers of NAD(P)HX, a damaged form of NAD(P)H that is a result of enzymatic or heat-dependent hydration.</text>
</comment>
<dbReference type="HAMAP" id="MF_01966">
    <property type="entry name" value="NADHX_epimerase"/>
    <property type="match status" value="1"/>
</dbReference>
<sequence length="454" mass="46222">MTARPILTAAEMRAAEERAIAGGTPVELLMERAGFGVAEAAWRFAGPLKTLVLCGPGNNGGDGYVAARYLAQRGMDVRVAALGEPKAGAAAAARAAWAGPVVSIDEARPAPILVDALFGTGLSRGLNNALAARLASLAEAARIRVAVDLPSGVETDTGALLTGVPRFDLTVTFATLKPAHLLQPSAALCGRIVTVDIGIEAQAPLTVIGRPALRPPSPQDHKYTRGLVAVIGGAMPGASELAALGAAHAGAGYVLLLEAEPRFGQPHAIVRRVAADLAKALADQRIGALVVGPGLGRDADAGKALQAAIESGRALVIDGDALHLLGPRRLTAPAILTPHEGEFRALFPDVKHASKVERARAAAARSGAVIVYKGADTVVAAPDRRAALAGEASVWLSTAGTGDVLAGAIGAMLARGLAPFEAAQAGVWLHGEAARRAGKAFLADDLARHLSDCL</sequence>
<dbReference type="NCBIfam" id="TIGR00197">
    <property type="entry name" value="yjeF_nterm"/>
    <property type="match status" value="1"/>
</dbReference>
<evidence type="ECO:0000256" key="16">
    <source>
        <dbReference type="ARBA" id="ARBA00049209"/>
    </source>
</evidence>
<dbReference type="PANTHER" id="PTHR12592:SF0">
    <property type="entry name" value="ATP-DEPENDENT (S)-NAD(P)H-HYDRATE DEHYDRATASE"/>
    <property type="match status" value="1"/>
</dbReference>
<dbReference type="Pfam" id="PF01256">
    <property type="entry name" value="Carb_kinase"/>
    <property type="match status" value="1"/>
</dbReference>
<evidence type="ECO:0000256" key="10">
    <source>
        <dbReference type="ARBA" id="ARBA00023027"/>
    </source>
</evidence>
<evidence type="ECO:0000313" key="22">
    <source>
        <dbReference type="EMBL" id="GAO38382.1"/>
    </source>
</evidence>
<feature type="binding site" evidence="17">
    <location>
        <position position="339"/>
    </location>
    <ligand>
        <name>(6S)-NADPHX</name>
        <dbReference type="ChEBI" id="CHEBI:64076"/>
    </ligand>
</feature>
<dbReference type="EC" id="4.2.1.136" evidence="19"/>
<evidence type="ECO:0000256" key="6">
    <source>
        <dbReference type="ARBA" id="ARBA00022741"/>
    </source>
</evidence>
<evidence type="ECO:0000256" key="1">
    <source>
        <dbReference type="ARBA" id="ARBA00000013"/>
    </source>
</evidence>
<comment type="similarity">
    <text evidence="3 19">In the N-terminal section; belongs to the NnrE/AIBP family.</text>
</comment>
<evidence type="ECO:0000256" key="2">
    <source>
        <dbReference type="ARBA" id="ARBA00000909"/>
    </source>
</evidence>
<comment type="catalytic activity">
    <reaction evidence="16 17 19">
        <text>(6S)-NADPHX + ADP = AMP + phosphate + NADPH + H(+)</text>
        <dbReference type="Rhea" id="RHEA:32235"/>
        <dbReference type="ChEBI" id="CHEBI:15378"/>
        <dbReference type="ChEBI" id="CHEBI:43474"/>
        <dbReference type="ChEBI" id="CHEBI:57783"/>
        <dbReference type="ChEBI" id="CHEBI:64076"/>
        <dbReference type="ChEBI" id="CHEBI:456215"/>
        <dbReference type="ChEBI" id="CHEBI:456216"/>
        <dbReference type="EC" id="4.2.1.136"/>
    </reaction>
</comment>
<comment type="cofactor">
    <cofactor evidence="17">
        <name>Mg(2+)</name>
        <dbReference type="ChEBI" id="CHEBI:18420"/>
    </cofactor>
</comment>
<evidence type="ECO:0000256" key="17">
    <source>
        <dbReference type="HAMAP-Rule" id="MF_01965"/>
    </source>
</evidence>
<dbReference type="GO" id="GO:0052855">
    <property type="term" value="F:ADP-dependent NAD(P)H-hydrate dehydratase activity"/>
    <property type="evidence" value="ECO:0007669"/>
    <property type="project" value="UniProtKB-UniRule"/>
</dbReference>
<feature type="binding site" evidence="18">
    <location>
        <position position="148"/>
    </location>
    <ligand>
        <name>(6S)-NADPHX</name>
        <dbReference type="ChEBI" id="CHEBI:64076"/>
    </ligand>
</feature>
<dbReference type="SUPFAM" id="SSF64153">
    <property type="entry name" value="YjeF N-terminal domain-like"/>
    <property type="match status" value="1"/>
</dbReference>
<keyword evidence="13" id="KW-0511">Multifunctional enzyme</keyword>
<keyword evidence="5 18" id="KW-0479">Metal-binding</keyword>
<comment type="similarity">
    <text evidence="17">Belongs to the NnrD/CARKD family.</text>
</comment>
<evidence type="ECO:0000256" key="3">
    <source>
        <dbReference type="ARBA" id="ARBA00006001"/>
    </source>
</evidence>
<dbReference type="InterPro" id="IPR017953">
    <property type="entry name" value="Carbohydrate_kinase_pred_CS"/>
</dbReference>
<evidence type="ECO:0000256" key="8">
    <source>
        <dbReference type="ARBA" id="ARBA00022857"/>
    </source>
</evidence>
<dbReference type="Gene3D" id="3.40.1190.20">
    <property type="match status" value="1"/>
</dbReference>
<dbReference type="AlphaFoldDB" id="A0A0E9MKT6"/>
<feature type="binding site" evidence="18">
    <location>
        <begin position="119"/>
        <end position="125"/>
    </location>
    <ligand>
        <name>(6S)-NADPHX</name>
        <dbReference type="ChEBI" id="CHEBI:64076"/>
    </ligand>
</feature>
<evidence type="ECO:0000256" key="18">
    <source>
        <dbReference type="HAMAP-Rule" id="MF_01966"/>
    </source>
</evidence>
<feature type="binding site" evidence="18">
    <location>
        <position position="115"/>
    </location>
    <ligand>
        <name>K(+)</name>
        <dbReference type="ChEBI" id="CHEBI:29103"/>
    </ligand>
</feature>
<dbReference type="EC" id="5.1.99.6" evidence="19"/>
<feature type="binding site" evidence="17">
    <location>
        <position position="402"/>
    </location>
    <ligand>
        <name>AMP</name>
        <dbReference type="ChEBI" id="CHEBI:456215"/>
    </ligand>
</feature>
<dbReference type="GO" id="GO:0005524">
    <property type="term" value="F:ATP binding"/>
    <property type="evidence" value="ECO:0007669"/>
    <property type="project" value="UniProtKB-UniRule"/>
</dbReference>
<comment type="catalytic activity">
    <reaction evidence="15 17 19">
        <text>(6S)-NADHX + ADP = AMP + phosphate + NADH + H(+)</text>
        <dbReference type="Rhea" id="RHEA:32223"/>
        <dbReference type="ChEBI" id="CHEBI:15378"/>
        <dbReference type="ChEBI" id="CHEBI:43474"/>
        <dbReference type="ChEBI" id="CHEBI:57945"/>
        <dbReference type="ChEBI" id="CHEBI:64074"/>
        <dbReference type="ChEBI" id="CHEBI:456215"/>
        <dbReference type="ChEBI" id="CHEBI:456216"/>
        <dbReference type="EC" id="4.2.1.136"/>
    </reaction>
</comment>
<dbReference type="CDD" id="cd01171">
    <property type="entry name" value="YXKO-related"/>
    <property type="match status" value="1"/>
</dbReference>
<feature type="binding site" evidence="17">
    <location>
        <position position="294"/>
    </location>
    <ligand>
        <name>(6S)-NADPHX</name>
        <dbReference type="ChEBI" id="CHEBI:64076"/>
    </ligand>
</feature>
<keyword evidence="9 18" id="KW-0630">Potassium</keyword>
<comment type="similarity">
    <text evidence="18">Belongs to the NnrE/AIBP family.</text>
</comment>
<proteinExistence type="inferred from homology"/>
<accession>A0A0E9MKT6</accession>
<dbReference type="PIRSF" id="PIRSF017184">
    <property type="entry name" value="Nnr"/>
    <property type="match status" value="1"/>
</dbReference>
<dbReference type="PROSITE" id="PS51383">
    <property type="entry name" value="YJEF_C_3"/>
    <property type="match status" value="1"/>
</dbReference>
<dbReference type="GO" id="GO:0110051">
    <property type="term" value="P:metabolite repair"/>
    <property type="evidence" value="ECO:0007669"/>
    <property type="project" value="TreeGrafter"/>
</dbReference>
<keyword evidence="12 17" id="KW-0456">Lyase</keyword>
<dbReference type="Proteomes" id="UP000033202">
    <property type="component" value="Unassembled WGS sequence"/>
</dbReference>
<feature type="domain" description="YjeF N-terminal" evidence="21">
    <location>
        <begin position="12"/>
        <end position="205"/>
    </location>
</feature>
<dbReference type="Pfam" id="PF03853">
    <property type="entry name" value="YjeF_N"/>
    <property type="match status" value="1"/>
</dbReference>
<dbReference type="OrthoDB" id="9806925at2"/>
<feature type="binding site" evidence="18">
    <location>
        <position position="151"/>
    </location>
    <ligand>
        <name>K(+)</name>
        <dbReference type="ChEBI" id="CHEBI:29103"/>
    </ligand>
</feature>
<evidence type="ECO:0000256" key="5">
    <source>
        <dbReference type="ARBA" id="ARBA00022723"/>
    </source>
</evidence>
<keyword evidence="11 18" id="KW-0413">Isomerase</keyword>
<evidence type="ECO:0000256" key="11">
    <source>
        <dbReference type="ARBA" id="ARBA00023235"/>
    </source>
</evidence>
<feature type="binding site" evidence="17">
    <location>
        <position position="403"/>
    </location>
    <ligand>
        <name>(6S)-NADPHX</name>
        <dbReference type="ChEBI" id="CHEBI:64076"/>
    </ligand>
</feature>
<evidence type="ECO:0000256" key="13">
    <source>
        <dbReference type="ARBA" id="ARBA00023268"/>
    </source>
</evidence>
<feature type="binding site" evidence="17">
    <location>
        <position position="238"/>
    </location>
    <ligand>
        <name>(6S)-NADPHX</name>
        <dbReference type="ChEBI" id="CHEBI:64076"/>
    </ligand>
</feature>
<comment type="function">
    <text evidence="14 19">Bifunctional enzyme that catalyzes the epimerization of the S- and R-forms of NAD(P)HX and the dehydration of the S-form of NAD(P)HX at the expense of ADP, which is converted to AMP. This allows the repair of both epimers of NAD(P)HX, a damaged form of NAD(P)H that is a result of enzymatic or heat-dependent hydration.</text>
</comment>
<dbReference type="GO" id="GO:0046872">
    <property type="term" value="F:metal ion binding"/>
    <property type="evidence" value="ECO:0007669"/>
    <property type="project" value="UniProtKB-UniRule"/>
</dbReference>
<evidence type="ECO:0000256" key="7">
    <source>
        <dbReference type="ARBA" id="ARBA00022840"/>
    </source>
</evidence>
<feature type="binding site" evidence="17">
    <location>
        <begin position="373"/>
        <end position="377"/>
    </location>
    <ligand>
        <name>AMP</name>
        <dbReference type="ChEBI" id="CHEBI:456215"/>
    </ligand>
</feature>
<feature type="domain" description="YjeF C-terminal" evidence="20">
    <location>
        <begin position="205"/>
        <end position="454"/>
    </location>
</feature>
<dbReference type="EMBL" id="BBWU01000015">
    <property type="protein sequence ID" value="GAO38382.1"/>
    <property type="molecule type" value="Genomic_DNA"/>
</dbReference>
<protein>
    <recommendedName>
        <fullName evidence="19">Bifunctional NAD(P)H-hydrate repair enzyme</fullName>
    </recommendedName>
    <alternativeName>
        <fullName evidence="19">Nicotinamide nucleotide repair protein</fullName>
    </alternativeName>
    <domain>
        <recommendedName>
            <fullName evidence="19">ADP-dependent (S)-NAD(P)H-hydrate dehydratase</fullName>
            <ecNumber evidence="19">4.2.1.136</ecNumber>
        </recommendedName>
        <alternativeName>
            <fullName evidence="19">ADP-dependent NAD(P)HX dehydratase</fullName>
        </alternativeName>
    </domain>
    <domain>
        <recommendedName>
            <fullName evidence="19">NAD(P)H-hydrate epimerase</fullName>
            <ecNumber evidence="19">5.1.99.6</ecNumber>
        </recommendedName>
    </domain>
</protein>
<keyword evidence="23" id="KW-1185">Reference proteome</keyword>
<keyword evidence="7 17" id="KW-0067">ATP-binding</keyword>
<evidence type="ECO:0000256" key="14">
    <source>
        <dbReference type="ARBA" id="ARBA00025153"/>
    </source>
</evidence>
<comment type="function">
    <text evidence="18">Catalyzes the epimerization of the S- and R-forms of NAD(P)HX, a damaged form of NAD(P)H that is a result of enzymatic or heat-dependent hydration. This is a prerequisite for the S-specific NAD(P)H-hydrate dehydratase to allow the repair of both epimers of NAD(P)HX.</text>
</comment>
<dbReference type="PROSITE" id="PS51385">
    <property type="entry name" value="YJEF_N"/>
    <property type="match status" value="1"/>
</dbReference>
<feature type="binding site" evidence="18">
    <location>
        <begin position="58"/>
        <end position="62"/>
    </location>
    <ligand>
        <name>(6S)-NADPHX</name>
        <dbReference type="ChEBI" id="CHEBI:64076"/>
    </ligand>
</feature>
<dbReference type="STRING" id="1219043.SCH01S_15_00070"/>
<comment type="similarity">
    <text evidence="4 19">In the C-terminal section; belongs to the NnrD/CARKD family.</text>
</comment>
<evidence type="ECO:0000256" key="9">
    <source>
        <dbReference type="ARBA" id="ARBA00022958"/>
    </source>
</evidence>
<evidence type="ECO:0000259" key="21">
    <source>
        <dbReference type="PROSITE" id="PS51385"/>
    </source>
</evidence>
<evidence type="ECO:0000259" key="20">
    <source>
        <dbReference type="PROSITE" id="PS51383"/>
    </source>
</evidence>
<dbReference type="PROSITE" id="PS01050">
    <property type="entry name" value="YJEF_C_2"/>
    <property type="match status" value="1"/>
</dbReference>
<comment type="catalytic activity">
    <reaction evidence="1 18 19">
        <text>(6R)-NADHX = (6S)-NADHX</text>
        <dbReference type="Rhea" id="RHEA:32215"/>
        <dbReference type="ChEBI" id="CHEBI:64074"/>
        <dbReference type="ChEBI" id="CHEBI:64075"/>
        <dbReference type="EC" id="5.1.99.6"/>
    </reaction>
</comment>
<evidence type="ECO:0000256" key="12">
    <source>
        <dbReference type="ARBA" id="ARBA00023239"/>
    </source>
</evidence>
<dbReference type="InterPro" id="IPR000631">
    <property type="entry name" value="CARKD"/>
</dbReference>
<dbReference type="SUPFAM" id="SSF53613">
    <property type="entry name" value="Ribokinase-like"/>
    <property type="match status" value="1"/>
</dbReference>
<comment type="subunit">
    <text evidence="17">Homotetramer.</text>
</comment>
<reference evidence="22 23" key="1">
    <citation type="submission" date="2015-04" db="EMBL/GenBank/DDBJ databases">
        <title>Whole genome shotgun sequence of Sphingomonas changbaiensis NBRC 104936.</title>
        <authorList>
            <person name="Katano-Makiyama Y."/>
            <person name="Hosoyama A."/>
            <person name="Hashimoto M."/>
            <person name="Noguchi M."/>
            <person name="Tsuchikane K."/>
            <person name="Ohji S."/>
            <person name="Yamazoe A."/>
            <person name="Ichikawa N."/>
            <person name="Kimura A."/>
            <person name="Fujita N."/>
        </authorList>
    </citation>
    <scope>NUCLEOTIDE SEQUENCE [LARGE SCALE GENOMIC DNA]</scope>
    <source>
        <strain evidence="22 23">NBRC 104936</strain>
    </source>
</reference>
<comment type="caution">
    <text evidence="22">The sequence shown here is derived from an EMBL/GenBank/DDBJ whole genome shotgun (WGS) entry which is preliminary data.</text>
</comment>
<dbReference type="NCBIfam" id="TIGR00196">
    <property type="entry name" value="yjeF_cterm"/>
    <property type="match status" value="1"/>
</dbReference>
<dbReference type="RefSeq" id="WP_046347236.1">
    <property type="nucleotide sequence ID" value="NZ_BBWU01000015.1"/>
</dbReference>
<dbReference type="InterPro" id="IPR029056">
    <property type="entry name" value="Ribokinase-like"/>
</dbReference>
<evidence type="ECO:0000313" key="23">
    <source>
        <dbReference type="Proteomes" id="UP000033202"/>
    </source>
</evidence>
<feature type="binding site" evidence="18">
    <location>
        <position position="59"/>
    </location>
    <ligand>
        <name>K(+)</name>
        <dbReference type="ChEBI" id="CHEBI:29103"/>
    </ligand>
</feature>
<comment type="cofactor">
    <cofactor evidence="18 19">
        <name>K(+)</name>
        <dbReference type="ChEBI" id="CHEBI:29103"/>
    </cofactor>
    <text evidence="18 19">Binds 1 potassium ion per subunit.</text>
</comment>
<dbReference type="GO" id="GO:0052856">
    <property type="term" value="F:NAD(P)HX epimerase activity"/>
    <property type="evidence" value="ECO:0007669"/>
    <property type="project" value="UniProtKB-UniRule"/>
</dbReference>